<evidence type="ECO:0000313" key="3">
    <source>
        <dbReference type="WBParaSite" id="nOo.2.0.1.t10314-RA"/>
    </source>
</evidence>
<proteinExistence type="predicted"/>
<dbReference type="Gene3D" id="2.60.98.60">
    <property type="entry name" value="Cell-cell fusogen EFF/AFF, domain 1"/>
    <property type="match status" value="1"/>
</dbReference>
<organism evidence="3">
    <name type="scientific">Onchocerca ochengi</name>
    <name type="common">Filarial nematode worm</name>
    <dbReference type="NCBI Taxonomy" id="42157"/>
    <lineage>
        <taxon>Eukaryota</taxon>
        <taxon>Metazoa</taxon>
        <taxon>Ecdysozoa</taxon>
        <taxon>Nematoda</taxon>
        <taxon>Chromadorea</taxon>
        <taxon>Rhabditida</taxon>
        <taxon>Spirurina</taxon>
        <taxon>Spiruromorpha</taxon>
        <taxon>Filarioidea</taxon>
        <taxon>Onchocercidae</taxon>
        <taxon>Onchocerca</taxon>
    </lineage>
</organism>
<evidence type="ECO:0000313" key="2">
    <source>
        <dbReference type="Proteomes" id="UP000271087"/>
    </source>
</evidence>
<dbReference type="OrthoDB" id="5823025at2759"/>
<reference evidence="1 2" key="2">
    <citation type="submission" date="2018-08" db="EMBL/GenBank/DDBJ databases">
        <authorList>
            <person name="Laetsch R D."/>
            <person name="Stevens L."/>
            <person name="Kumar S."/>
            <person name="Blaxter L. M."/>
        </authorList>
    </citation>
    <scope>NUCLEOTIDE SEQUENCE [LARGE SCALE GENOMIC DNA]</scope>
</reference>
<dbReference type="PANTHER" id="PTHR37415:SF2">
    <property type="entry name" value="EFF-1A-RELATED"/>
    <property type="match status" value="1"/>
</dbReference>
<dbReference type="PANTHER" id="PTHR37415">
    <property type="entry name" value="EFF-1A"/>
    <property type="match status" value="1"/>
</dbReference>
<dbReference type="Pfam" id="PF14884">
    <property type="entry name" value="EFF-AFF"/>
    <property type="match status" value="1"/>
</dbReference>
<dbReference type="Proteomes" id="UP000271087">
    <property type="component" value="Unassembled WGS sequence"/>
</dbReference>
<gene>
    <name evidence="1" type="ORF">NOO_LOCUS10314</name>
</gene>
<name>A0A182EQA3_ONCOC</name>
<sequence>MTKIRIYALPGHIISPIVLTGVPDSHYMKTVFEHSIQIKDMPDDNLAVSPTHAASFTPYQNKSFMAVKLGPPETFVTFEYVAYAYTADQWIEKDKRTITTKLYDQLPWLFLDRWRRFQMRVLSGGRTKQLKSGMYFAAIKPDGEMDGLRQEMINEIGENKCVL</sequence>
<keyword evidence="2" id="KW-1185">Reference proteome</keyword>
<dbReference type="STRING" id="42157.A0A182EQA3"/>
<dbReference type="InterPro" id="IPR029213">
    <property type="entry name" value="Fusogen_EFF/AFF"/>
</dbReference>
<evidence type="ECO:0000313" key="1">
    <source>
        <dbReference type="EMBL" id="VDM94041.1"/>
    </source>
</evidence>
<dbReference type="EMBL" id="UYRW01005799">
    <property type="protein sequence ID" value="VDM94041.1"/>
    <property type="molecule type" value="Genomic_DNA"/>
</dbReference>
<dbReference type="GO" id="GO:0044291">
    <property type="term" value="C:cell-cell contact zone"/>
    <property type="evidence" value="ECO:0007669"/>
    <property type="project" value="TreeGrafter"/>
</dbReference>
<protein>
    <submittedName>
        <fullName evidence="3">Glyco_hydro_38C domain-containing protein</fullName>
    </submittedName>
</protein>
<dbReference type="WBParaSite" id="nOo.2.0.1.t10314-RA">
    <property type="protein sequence ID" value="nOo.2.0.1.t10314-RA"/>
    <property type="gene ID" value="nOo.2.0.1.g10314"/>
</dbReference>
<accession>A0A182EQA3</accession>
<reference evidence="3" key="1">
    <citation type="submission" date="2016-06" db="UniProtKB">
        <authorList>
            <consortium name="WormBaseParasite"/>
        </authorList>
    </citation>
    <scope>IDENTIFICATION</scope>
</reference>
<dbReference type="GO" id="GO:0000768">
    <property type="term" value="P:syncytium formation by plasma membrane fusion"/>
    <property type="evidence" value="ECO:0007669"/>
    <property type="project" value="TreeGrafter"/>
</dbReference>
<dbReference type="AlphaFoldDB" id="A0A182EQA3"/>